<dbReference type="AlphaFoldDB" id="A0AAW9SG40"/>
<organism evidence="1 2">
    <name type="scientific">Rapidithrix thailandica</name>
    <dbReference type="NCBI Taxonomy" id="413964"/>
    <lineage>
        <taxon>Bacteria</taxon>
        <taxon>Pseudomonadati</taxon>
        <taxon>Bacteroidota</taxon>
        <taxon>Cytophagia</taxon>
        <taxon>Cytophagales</taxon>
        <taxon>Flammeovirgaceae</taxon>
        <taxon>Rapidithrix</taxon>
    </lineage>
</organism>
<dbReference type="Proteomes" id="UP001403385">
    <property type="component" value="Unassembled WGS sequence"/>
</dbReference>
<name>A0AAW9SG40_9BACT</name>
<dbReference type="RefSeq" id="WP_346823012.1">
    <property type="nucleotide sequence ID" value="NZ_JBDKWZ010000012.1"/>
</dbReference>
<sequence>MLFILVGTVIFLFFRQSSRTSEQQLISDYVLARTSQSIPDQLQPGKTYQAAIYVPILEPSVMELAMQSVHHDNDSLETRKEETIQELQGNVSAVVKRLKSLQNKIQQAHPTYLELKASVEAANQKKLQNANPEVVRQFKRVINANKRYEQNFNFLQELLSKSIAYFESWAENPKQEKPQENFPELFRNNEREFSQVNQRIAKRLYLFEYIYNQKRHELKNDEMATKELDDFYIELQDFMYDKVILNDANKYIQRIISPHLPGIIEETESTISQIDLLYEIDDYQRKGNISLQKLEEELQALNAFYEASGLTFNSPLTIEALSSQDNPLTLVTENASQMERVNAKYKLKVQITAQNSGHHEAPLRLSGLFNKGKKEIKFADKLIKTVTVE</sequence>
<evidence type="ECO:0000313" key="2">
    <source>
        <dbReference type="Proteomes" id="UP001403385"/>
    </source>
</evidence>
<keyword evidence="2" id="KW-1185">Reference proteome</keyword>
<evidence type="ECO:0000313" key="1">
    <source>
        <dbReference type="EMBL" id="MEN7550233.1"/>
    </source>
</evidence>
<comment type="caution">
    <text evidence="1">The sequence shown here is derived from an EMBL/GenBank/DDBJ whole genome shotgun (WGS) entry which is preliminary data.</text>
</comment>
<accession>A0AAW9SG40</accession>
<reference evidence="1 2" key="1">
    <citation type="submission" date="2024-04" db="EMBL/GenBank/DDBJ databases">
        <title>Novel genus in family Flammeovirgaceae.</title>
        <authorList>
            <person name="Nguyen T.H."/>
            <person name="Vuong T.Q."/>
            <person name="Le H."/>
            <person name="Kim S.-G."/>
        </authorList>
    </citation>
    <scope>NUCLEOTIDE SEQUENCE [LARGE SCALE GENOMIC DNA]</scope>
    <source>
        <strain evidence="1 2">JCM 23209</strain>
    </source>
</reference>
<protein>
    <submittedName>
        <fullName evidence="1">Uncharacterized protein</fullName>
    </submittedName>
</protein>
<proteinExistence type="predicted"/>
<dbReference type="EMBL" id="JBDKWZ010000012">
    <property type="protein sequence ID" value="MEN7550233.1"/>
    <property type="molecule type" value="Genomic_DNA"/>
</dbReference>
<gene>
    <name evidence="1" type="ORF">AAG747_20105</name>
</gene>